<evidence type="ECO:0000256" key="4">
    <source>
        <dbReference type="ARBA" id="ARBA00023139"/>
    </source>
</evidence>
<dbReference type="PROSITE" id="PS51257">
    <property type="entry name" value="PROKAR_LIPOPROTEIN"/>
    <property type="match status" value="1"/>
</dbReference>
<evidence type="ECO:0000256" key="5">
    <source>
        <dbReference type="ARBA" id="ARBA00023237"/>
    </source>
</evidence>
<dbReference type="EMBL" id="SEOL01000006">
    <property type="protein sequence ID" value="MBL0849154.1"/>
    <property type="molecule type" value="Genomic_DNA"/>
</dbReference>
<keyword evidence="3" id="KW-0472">Membrane</keyword>
<accession>A0A937AEW7</accession>
<keyword evidence="5" id="KW-0998">Cell outer membrane</keyword>
<evidence type="ECO:0000313" key="8">
    <source>
        <dbReference type="EMBL" id="MBL0849154.1"/>
    </source>
</evidence>
<keyword evidence="4" id="KW-0564">Palmitate</keyword>
<keyword evidence="2" id="KW-0732">Signal</keyword>
<evidence type="ECO:0000256" key="2">
    <source>
        <dbReference type="ARBA" id="ARBA00022729"/>
    </source>
</evidence>
<dbReference type="AlphaFoldDB" id="A0A937AEW7"/>
<evidence type="ECO:0008006" key="10">
    <source>
        <dbReference type="Google" id="ProtNLM"/>
    </source>
</evidence>
<sequence>MKKYNFLSVISITFFISACSNISLPIDYTKQNPSIIGYWEDNNGILSDFQQDGTFKTFSTDGSNAILATGFYKNKSLGNIEIKLTSFLRNSSETIQCQLISRDKISCTSKIKGQFYLQRTHLTEHNIDRSRHDLPGLLENPTEPRTSVIFYS</sequence>
<reference evidence="8" key="1">
    <citation type="submission" date="2019-02" db="EMBL/GenBank/DDBJ databases">
        <title>A novel Candidatus Liberibacter species associated with the New Zealand native fuchsia psyllid, Ctenarytaina fuchsiae.</title>
        <authorList>
            <person name="Thompson S.M."/>
            <person name="Jorgensen N."/>
            <person name="David C."/>
            <person name="Bulman S.R."/>
            <person name="Smith G.R."/>
        </authorList>
    </citation>
    <scope>NUCLEOTIDE SEQUENCE</scope>
    <source>
        <strain evidence="8">Oxford</strain>
    </source>
</reference>
<dbReference type="Pfam" id="PF26368">
    <property type="entry name" value="OMP10"/>
    <property type="match status" value="1"/>
</dbReference>
<evidence type="ECO:0000313" key="9">
    <source>
        <dbReference type="Proteomes" id="UP000736856"/>
    </source>
</evidence>
<evidence type="ECO:0000256" key="1">
    <source>
        <dbReference type="ARBA" id="ARBA00004459"/>
    </source>
</evidence>
<evidence type="ECO:0000256" key="7">
    <source>
        <dbReference type="ARBA" id="ARBA00044505"/>
    </source>
</evidence>
<name>A0A937AEW7_9HYPH</name>
<keyword evidence="6" id="KW-0449">Lipoprotein</keyword>
<comment type="similarity">
    <text evidence="7">Belongs to the rhizobiaceae omp10 lipoprotein family.</text>
</comment>
<proteinExistence type="inferred from homology"/>
<protein>
    <recommendedName>
        <fullName evidence="10">Lipoprotein</fullName>
    </recommendedName>
</protein>
<dbReference type="InterPro" id="IPR049857">
    <property type="entry name" value="Omp10-like"/>
</dbReference>
<evidence type="ECO:0000256" key="6">
    <source>
        <dbReference type="ARBA" id="ARBA00023288"/>
    </source>
</evidence>
<comment type="subcellular location">
    <subcellularLocation>
        <location evidence="1">Cell outer membrane</location>
        <topology evidence="1">Lipid-anchor</topology>
    </subcellularLocation>
</comment>
<evidence type="ECO:0000256" key="3">
    <source>
        <dbReference type="ARBA" id="ARBA00023136"/>
    </source>
</evidence>
<dbReference type="Proteomes" id="UP000736856">
    <property type="component" value="Unassembled WGS sequence"/>
</dbReference>
<comment type="caution">
    <text evidence="8">The sequence shown here is derived from an EMBL/GenBank/DDBJ whole genome shotgun (WGS) entry which is preliminary data.</text>
</comment>
<gene>
    <name evidence="8" type="ORF">EU981_03640</name>
</gene>
<organism evidence="8 9">
    <name type="scientific">Candidatus Liberibacter ctenarytainae</name>
    <dbReference type="NCBI Taxonomy" id="2020335"/>
    <lineage>
        <taxon>Bacteria</taxon>
        <taxon>Pseudomonadati</taxon>
        <taxon>Pseudomonadota</taxon>
        <taxon>Alphaproteobacteria</taxon>
        <taxon>Hyphomicrobiales</taxon>
        <taxon>Rhizobiaceae</taxon>
        <taxon>Liberibacter</taxon>
    </lineage>
</organism>